<sequence length="300" mass="32947">MAPMAPMAPSADTGAVAGPTDGNGLRRAGSLTARFPGDMSHRPLDMIKREHKAANRAPHLPTRHRKQPSDTIDSLDLSGPAPVAYHHDGPYDATMASRNTNKLLSPISAVEGTNREALKATPQEYIQDSLTKHVPLQGTAVVPPGMRDMSGRAMDYKEGADLMREPDAPGGAYKRFDFIPYHADDLKGKGEPSFTIEKDSREQKNQLRKHKASNNADGMAYEMEPRNTRDHKDNRAKIRQRSISNSSQGQAQHATMAMDPDGFSTNHDVRRSNTTGKKLADGLKRRFGSLRRKDKSSQAA</sequence>
<accession>A0AAJ0BYU4</accession>
<comment type="caution">
    <text evidence="2">The sequence shown here is derived from an EMBL/GenBank/DDBJ whole genome shotgun (WGS) entry which is preliminary data.</text>
</comment>
<feature type="compositionally biased region" description="Basic and acidic residues" evidence="1">
    <location>
        <begin position="189"/>
        <end position="205"/>
    </location>
</feature>
<proteinExistence type="predicted"/>
<organism evidence="2 3">
    <name type="scientific">Phialemonium atrogriseum</name>
    <dbReference type="NCBI Taxonomy" id="1093897"/>
    <lineage>
        <taxon>Eukaryota</taxon>
        <taxon>Fungi</taxon>
        <taxon>Dikarya</taxon>
        <taxon>Ascomycota</taxon>
        <taxon>Pezizomycotina</taxon>
        <taxon>Sordariomycetes</taxon>
        <taxon>Sordariomycetidae</taxon>
        <taxon>Cephalothecales</taxon>
        <taxon>Cephalothecaceae</taxon>
        <taxon>Phialemonium</taxon>
    </lineage>
</organism>
<evidence type="ECO:0000256" key="1">
    <source>
        <dbReference type="SAM" id="MobiDB-lite"/>
    </source>
</evidence>
<evidence type="ECO:0000313" key="3">
    <source>
        <dbReference type="Proteomes" id="UP001244011"/>
    </source>
</evidence>
<dbReference type="RefSeq" id="XP_060283228.1">
    <property type="nucleotide sequence ID" value="XM_060429943.1"/>
</dbReference>
<gene>
    <name evidence="2" type="ORF">QBC33DRAFT_559149</name>
</gene>
<feature type="compositionally biased region" description="Basic and acidic residues" evidence="1">
    <location>
        <begin position="39"/>
        <end position="48"/>
    </location>
</feature>
<feature type="region of interest" description="Disordered" evidence="1">
    <location>
        <begin position="189"/>
        <end position="300"/>
    </location>
</feature>
<feature type="compositionally biased region" description="Basic and acidic residues" evidence="1">
    <location>
        <begin position="223"/>
        <end position="236"/>
    </location>
</feature>
<evidence type="ECO:0000313" key="2">
    <source>
        <dbReference type="EMBL" id="KAK1767015.1"/>
    </source>
</evidence>
<dbReference type="PANTHER" id="PTHR28307:SF1">
    <property type="entry name" value="PAL1 CELL MORPHOLOGY PROTEIN"/>
    <property type="match status" value="1"/>
</dbReference>
<dbReference type="GeneID" id="85313130"/>
<feature type="compositionally biased region" description="Polar residues" evidence="1">
    <location>
        <begin position="241"/>
        <end position="253"/>
    </location>
</feature>
<keyword evidence="3" id="KW-1185">Reference proteome</keyword>
<dbReference type="PANTHER" id="PTHR28307">
    <property type="entry name" value="PROTEIN PAL1"/>
    <property type="match status" value="1"/>
</dbReference>
<evidence type="ECO:0008006" key="4">
    <source>
        <dbReference type="Google" id="ProtNLM"/>
    </source>
</evidence>
<name>A0AAJ0BYU4_9PEZI</name>
<dbReference type="Pfam" id="PF08316">
    <property type="entry name" value="Pal1"/>
    <property type="match status" value="1"/>
</dbReference>
<dbReference type="GO" id="GO:0005737">
    <property type="term" value="C:cytoplasm"/>
    <property type="evidence" value="ECO:0007669"/>
    <property type="project" value="TreeGrafter"/>
</dbReference>
<feature type="region of interest" description="Disordered" evidence="1">
    <location>
        <begin position="1"/>
        <end position="79"/>
    </location>
</feature>
<feature type="compositionally biased region" description="Basic residues" evidence="1">
    <location>
        <begin position="285"/>
        <end position="294"/>
    </location>
</feature>
<dbReference type="EMBL" id="MU839009">
    <property type="protein sequence ID" value="KAK1767015.1"/>
    <property type="molecule type" value="Genomic_DNA"/>
</dbReference>
<dbReference type="AlphaFoldDB" id="A0AAJ0BYU4"/>
<protein>
    <recommendedName>
        <fullName evidence="4">Pal1 cell morphology protein</fullName>
    </recommendedName>
</protein>
<dbReference type="Proteomes" id="UP001244011">
    <property type="component" value="Unassembled WGS sequence"/>
</dbReference>
<reference evidence="2" key="1">
    <citation type="submission" date="2023-06" db="EMBL/GenBank/DDBJ databases">
        <title>Genome-scale phylogeny and comparative genomics of the fungal order Sordariales.</title>
        <authorList>
            <consortium name="Lawrence Berkeley National Laboratory"/>
            <person name="Hensen N."/>
            <person name="Bonometti L."/>
            <person name="Westerberg I."/>
            <person name="Brannstrom I.O."/>
            <person name="Guillou S."/>
            <person name="Cros-Aarteil S."/>
            <person name="Calhoun S."/>
            <person name="Haridas S."/>
            <person name="Kuo A."/>
            <person name="Mondo S."/>
            <person name="Pangilinan J."/>
            <person name="Riley R."/>
            <person name="Labutti K."/>
            <person name="Andreopoulos B."/>
            <person name="Lipzen A."/>
            <person name="Chen C."/>
            <person name="Yanf M."/>
            <person name="Daum C."/>
            <person name="Ng V."/>
            <person name="Clum A."/>
            <person name="Steindorff A."/>
            <person name="Ohm R."/>
            <person name="Martin F."/>
            <person name="Silar P."/>
            <person name="Natvig D."/>
            <person name="Lalanne C."/>
            <person name="Gautier V."/>
            <person name="Ament-Velasquez S.L."/>
            <person name="Kruys A."/>
            <person name="Hutchinson M.I."/>
            <person name="Powell A.J."/>
            <person name="Barry K."/>
            <person name="Miller A.N."/>
            <person name="Grigoriev I.V."/>
            <person name="Debuchy R."/>
            <person name="Gladieux P."/>
            <person name="Thoren M.H."/>
            <person name="Johannesson H."/>
        </authorList>
    </citation>
    <scope>NUCLEOTIDE SEQUENCE</scope>
    <source>
        <strain evidence="2">8032-3</strain>
    </source>
</reference>
<dbReference type="InterPro" id="IPR013226">
    <property type="entry name" value="Pal1"/>
</dbReference>